<gene>
    <name evidence="8" type="ORF">ACFOUR_05580</name>
</gene>
<dbReference type="AlphaFoldDB" id="A0ABD5NLZ9"/>
<feature type="domain" description="Homoserine dehydrogenase catalytic" evidence="7">
    <location>
        <begin position="141"/>
        <end position="312"/>
    </location>
</feature>
<organism evidence="8 9">
    <name type="scientific">Halovivax cerinus</name>
    <dbReference type="NCBI Taxonomy" id="1487865"/>
    <lineage>
        <taxon>Archaea</taxon>
        <taxon>Methanobacteriati</taxon>
        <taxon>Methanobacteriota</taxon>
        <taxon>Stenosarchaea group</taxon>
        <taxon>Halobacteria</taxon>
        <taxon>Halobacteriales</taxon>
        <taxon>Natrialbaceae</taxon>
        <taxon>Halovivax</taxon>
    </lineage>
</organism>
<feature type="binding site" evidence="5">
    <location>
        <position position="109"/>
    </location>
    <ligand>
        <name>NADPH</name>
        <dbReference type="ChEBI" id="CHEBI:57783"/>
    </ligand>
</feature>
<dbReference type="InterPro" id="IPR019811">
    <property type="entry name" value="HDH_CS"/>
</dbReference>
<dbReference type="GO" id="GO:0004412">
    <property type="term" value="F:homoserine dehydrogenase activity"/>
    <property type="evidence" value="ECO:0007669"/>
    <property type="project" value="UniProtKB-EC"/>
</dbReference>
<dbReference type="RefSeq" id="WP_256530537.1">
    <property type="nucleotide sequence ID" value="NZ_CP101824.1"/>
</dbReference>
<dbReference type="Proteomes" id="UP001595846">
    <property type="component" value="Unassembled WGS sequence"/>
</dbReference>
<dbReference type="InterPro" id="IPR022697">
    <property type="entry name" value="HDH_short"/>
</dbReference>
<comment type="similarity">
    <text evidence="1">Belongs to the homoserine dehydrogenase family.</text>
</comment>
<feature type="domain" description="Glutamate/phenylalanine/leucine/valine/L-tryptophan dehydrogenase C-terminal" evidence="6">
    <location>
        <begin position="2"/>
        <end position="60"/>
    </location>
</feature>
<sequence>MSGHRLAIVGAGAVGRSVAELAGEYGHDVAAIADSTGAAVDPTGVDVPSVLRRKRSGEPVGDDAPDALFESDYDVLVEATPTTLGDAQPGFGHVERALAADRHVVLANKGPVAERYEELRRLAAESEGSLRFEATVGGAIPILSTIEDLTPAAVTAVRGVLNGTANFVLSRMASEGLVYDHVLAEAQDMGVAEADPSFDVDGTDAALKCVILANVLSDGGHSLDGADVTGIESITQSALELAAEDGQTIRLVGEASRDGVRVGPRLVPEHGPLAVSGTRNIVQIETTHAGQLHNSGRGAGGPETATAILADVERLE</sequence>
<dbReference type="Pfam" id="PF00742">
    <property type="entry name" value="Homoserine_dh"/>
    <property type="match status" value="1"/>
</dbReference>
<evidence type="ECO:0000313" key="9">
    <source>
        <dbReference type="Proteomes" id="UP001595846"/>
    </source>
</evidence>
<dbReference type="PROSITE" id="PS01042">
    <property type="entry name" value="HOMOSER_DHGENASE"/>
    <property type="match status" value="1"/>
</dbReference>
<keyword evidence="9" id="KW-1185">Reference proteome</keyword>
<proteinExistence type="inferred from homology"/>
<evidence type="ECO:0000256" key="5">
    <source>
        <dbReference type="PIRSR" id="PIRSR036497-2"/>
    </source>
</evidence>
<feature type="binding site" evidence="5">
    <location>
        <begin position="10"/>
        <end position="15"/>
    </location>
    <ligand>
        <name>NADP(+)</name>
        <dbReference type="ChEBI" id="CHEBI:58349"/>
    </ligand>
</feature>
<dbReference type="SUPFAM" id="SSF55347">
    <property type="entry name" value="Glyceraldehyde-3-phosphate dehydrogenase-like, C-terminal domain"/>
    <property type="match status" value="1"/>
</dbReference>
<dbReference type="InterPro" id="IPR036291">
    <property type="entry name" value="NAD(P)-bd_dom_sf"/>
</dbReference>
<dbReference type="GeneID" id="73903220"/>
<evidence type="ECO:0000313" key="8">
    <source>
        <dbReference type="EMBL" id="MFC3957845.1"/>
    </source>
</evidence>
<dbReference type="EMBL" id="JBHSAQ010000002">
    <property type="protein sequence ID" value="MFC3957845.1"/>
    <property type="molecule type" value="Genomic_DNA"/>
</dbReference>
<comment type="caution">
    <text evidence="8">The sequence shown here is derived from an EMBL/GenBank/DDBJ whole genome shotgun (WGS) entry which is preliminary data.</text>
</comment>
<evidence type="ECO:0000256" key="4">
    <source>
        <dbReference type="PIRSR" id="PIRSR036497-1"/>
    </source>
</evidence>
<keyword evidence="3 8" id="KW-0560">Oxidoreductase</keyword>
<protein>
    <recommendedName>
        <fullName evidence="2">homoserine dehydrogenase</fullName>
        <ecNumber evidence="2">1.1.1.3</ecNumber>
    </recommendedName>
</protein>
<feature type="binding site" evidence="5">
    <location>
        <position position="193"/>
    </location>
    <ligand>
        <name>L-homoserine</name>
        <dbReference type="ChEBI" id="CHEBI:57476"/>
    </ligand>
</feature>
<dbReference type="PANTHER" id="PTHR43331:SF1">
    <property type="entry name" value="HOMOSERINE DEHYDROGENASE"/>
    <property type="match status" value="1"/>
</dbReference>
<dbReference type="SUPFAM" id="SSF51735">
    <property type="entry name" value="NAD(P)-binding Rossmann-fold domains"/>
    <property type="match status" value="1"/>
</dbReference>
<dbReference type="InterPro" id="IPR001342">
    <property type="entry name" value="HDH_cat"/>
</dbReference>
<dbReference type="GO" id="GO:0009088">
    <property type="term" value="P:threonine biosynthetic process"/>
    <property type="evidence" value="ECO:0007669"/>
    <property type="project" value="UniProtKB-ARBA"/>
</dbReference>
<reference evidence="8 9" key="1">
    <citation type="journal article" date="2019" name="Int. J. Syst. Evol. Microbiol.">
        <title>The Global Catalogue of Microorganisms (GCM) 10K type strain sequencing project: providing services to taxonomists for standard genome sequencing and annotation.</title>
        <authorList>
            <consortium name="The Broad Institute Genomics Platform"/>
            <consortium name="The Broad Institute Genome Sequencing Center for Infectious Disease"/>
            <person name="Wu L."/>
            <person name="Ma J."/>
        </authorList>
    </citation>
    <scope>NUCLEOTIDE SEQUENCE [LARGE SCALE GENOMIC DNA]</scope>
    <source>
        <strain evidence="8 9">IBRC-M 10256</strain>
    </source>
</reference>
<dbReference type="PIRSF" id="PIRSF036497">
    <property type="entry name" value="HDH_short"/>
    <property type="match status" value="1"/>
</dbReference>
<dbReference type="Pfam" id="PF00208">
    <property type="entry name" value="ELFV_dehydrog"/>
    <property type="match status" value="1"/>
</dbReference>
<dbReference type="EC" id="1.1.1.3" evidence="2"/>
<accession>A0ABD5NLZ9</accession>
<keyword evidence="5" id="KW-0521">NADP</keyword>
<dbReference type="NCBIfam" id="NF004976">
    <property type="entry name" value="PRK06349.1"/>
    <property type="match status" value="1"/>
</dbReference>
<dbReference type="Gene3D" id="3.40.50.720">
    <property type="entry name" value="NAD(P)-binding Rossmann-like Domain"/>
    <property type="match status" value="1"/>
</dbReference>
<feature type="active site" description="Proton donor" evidence="4">
    <location>
        <position position="208"/>
    </location>
</feature>
<dbReference type="InterPro" id="IPR006096">
    <property type="entry name" value="Glu/Leu/Phe/Val/Trp_DH_C"/>
</dbReference>
<evidence type="ECO:0000259" key="6">
    <source>
        <dbReference type="Pfam" id="PF00208"/>
    </source>
</evidence>
<evidence type="ECO:0000256" key="1">
    <source>
        <dbReference type="ARBA" id="ARBA00006753"/>
    </source>
</evidence>
<evidence type="ECO:0000256" key="3">
    <source>
        <dbReference type="ARBA" id="ARBA00023002"/>
    </source>
</evidence>
<evidence type="ECO:0000259" key="7">
    <source>
        <dbReference type="Pfam" id="PF00742"/>
    </source>
</evidence>
<evidence type="ECO:0000256" key="2">
    <source>
        <dbReference type="ARBA" id="ARBA00013213"/>
    </source>
</evidence>
<dbReference type="Gene3D" id="3.30.360.10">
    <property type="entry name" value="Dihydrodipicolinate Reductase, domain 2"/>
    <property type="match status" value="1"/>
</dbReference>
<dbReference type="PANTHER" id="PTHR43331">
    <property type="entry name" value="HOMOSERINE DEHYDROGENASE"/>
    <property type="match status" value="1"/>
</dbReference>
<dbReference type="FunFam" id="3.30.360.10:FF:000005">
    <property type="entry name" value="Homoserine dehydrogenase"/>
    <property type="match status" value="1"/>
</dbReference>
<name>A0ABD5NLZ9_9EURY</name>